<evidence type="ECO:0000313" key="2">
    <source>
        <dbReference type="EMBL" id="EEP64964.1"/>
    </source>
</evidence>
<accession>C4FRG9</accession>
<dbReference type="InterPro" id="IPR036264">
    <property type="entry name" value="Bact_exopeptidase_dim_dom"/>
</dbReference>
<evidence type="ECO:0000259" key="1">
    <source>
        <dbReference type="Pfam" id="PF07687"/>
    </source>
</evidence>
<dbReference type="GO" id="GO:0071713">
    <property type="term" value="F:para-aminobenzoyl-glutamate hydrolase activity"/>
    <property type="evidence" value="ECO:0007669"/>
    <property type="project" value="TreeGrafter"/>
</dbReference>
<dbReference type="eggNOG" id="COG1473">
    <property type="taxonomic scope" value="Bacteria"/>
</dbReference>
<dbReference type="EMBL" id="ACIK02000014">
    <property type="protein sequence ID" value="EEP64964.1"/>
    <property type="molecule type" value="Genomic_DNA"/>
</dbReference>
<keyword evidence="3" id="KW-1185">Reference proteome</keyword>
<dbReference type="HOGENOM" id="CLU_031812_2_0_9"/>
<feature type="domain" description="Peptidase M20 dimerisation" evidence="1">
    <location>
        <begin position="35"/>
        <end position="115"/>
    </location>
</feature>
<sequence>MAEAGLFKGCEAALIIHPGGENEVGGTSLATHPLEITFHGRSCHVASLTDSGINALDCAVDLYQKIKELKKTFPKGAIVGTIFTEAGTAPNVVTPKATIRMTVRGSTVDDLEGIILPAIKEAAQEIAASYGARVEMHHYEPLFKDMRQDKQLLDLFNDVMTEFGETPRILPDDEADGSTDVGNVSYEVPTAQPTLQIGLGLEAHTPEFTCAAGSDYGLEQAIKGAKIMAVVALRYAVGK</sequence>
<dbReference type="GO" id="GO:0016805">
    <property type="term" value="F:dipeptidase activity"/>
    <property type="evidence" value="ECO:0007669"/>
    <property type="project" value="TreeGrafter"/>
</dbReference>
<evidence type="ECO:0000313" key="3">
    <source>
        <dbReference type="Proteomes" id="UP000003529"/>
    </source>
</evidence>
<dbReference type="InterPro" id="IPR052030">
    <property type="entry name" value="Peptidase_M20/M20A_hydrolases"/>
</dbReference>
<dbReference type="SUPFAM" id="SSF55031">
    <property type="entry name" value="Bacterial exopeptidase dimerisation domain"/>
    <property type="match status" value="1"/>
</dbReference>
<dbReference type="InterPro" id="IPR011650">
    <property type="entry name" value="Peptidase_M20_dimer"/>
</dbReference>
<comment type="caution">
    <text evidence="2">The sequence shown here is derived from an EMBL/GenBank/DDBJ whole genome shotgun (WGS) entry which is preliminary data.</text>
</comment>
<proteinExistence type="predicted"/>
<dbReference type="GO" id="GO:0046657">
    <property type="term" value="P:folic acid catabolic process"/>
    <property type="evidence" value="ECO:0007669"/>
    <property type="project" value="TreeGrafter"/>
</dbReference>
<dbReference type="PANTHER" id="PTHR30575:SF0">
    <property type="entry name" value="XAA-ARG DIPEPTIDASE"/>
    <property type="match status" value="1"/>
</dbReference>
<dbReference type="SUPFAM" id="SSF53187">
    <property type="entry name" value="Zn-dependent exopeptidases"/>
    <property type="match status" value="1"/>
</dbReference>
<dbReference type="GO" id="GO:0005737">
    <property type="term" value="C:cytoplasm"/>
    <property type="evidence" value="ECO:0007669"/>
    <property type="project" value="TreeGrafter"/>
</dbReference>
<dbReference type="Proteomes" id="UP000003529">
    <property type="component" value="Unassembled WGS sequence"/>
</dbReference>
<reference evidence="2" key="1">
    <citation type="submission" date="2009-04" db="EMBL/GenBank/DDBJ databases">
        <authorList>
            <person name="Weinstock G."/>
            <person name="Sodergren E."/>
            <person name="Clifton S."/>
            <person name="Fulton L."/>
            <person name="Fulton B."/>
            <person name="Courtney L."/>
            <person name="Fronick C."/>
            <person name="Harrison M."/>
            <person name="Strong C."/>
            <person name="Farmer C."/>
            <person name="Delahaunty K."/>
            <person name="Markovic C."/>
            <person name="Hall O."/>
            <person name="Minx P."/>
            <person name="Tomlinson C."/>
            <person name="Mitreva M."/>
            <person name="Nelson J."/>
            <person name="Hou S."/>
            <person name="Wollam A."/>
            <person name="Pepin K.H."/>
            <person name="Johnson M."/>
            <person name="Bhonagiri V."/>
            <person name="Nash W.E."/>
            <person name="Warren W."/>
            <person name="Chinwalla A."/>
            <person name="Mardis E.R."/>
            <person name="Wilson R.K."/>
        </authorList>
    </citation>
    <scope>NUCLEOTIDE SEQUENCE [LARGE SCALE GENOMIC DNA]</scope>
    <source>
        <strain evidence="2">ATCC 17748</strain>
    </source>
</reference>
<dbReference type="Pfam" id="PF07687">
    <property type="entry name" value="M20_dimer"/>
    <property type="match status" value="1"/>
</dbReference>
<gene>
    <name evidence="2" type="ORF">VEIDISOL_01507</name>
</gene>
<dbReference type="Gene3D" id="3.40.630.10">
    <property type="entry name" value="Zn peptidases"/>
    <property type="match status" value="1"/>
</dbReference>
<organism evidence="2 3">
    <name type="scientific">Veillonella dispar ATCC 17748</name>
    <dbReference type="NCBI Taxonomy" id="546273"/>
    <lineage>
        <taxon>Bacteria</taxon>
        <taxon>Bacillati</taxon>
        <taxon>Bacillota</taxon>
        <taxon>Negativicutes</taxon>
        <taxon>Veillonellales</taxon>
        <taxon>Veillonellaceae</taxon>
        <taxon>Veillonella</taxon>
    </lineage>
</organism>
<dbReference type="AlphaFoldDB" id="C4FRG9"/>
<name>C4FRG9_9FIRM</name>
<dbReference type="Gene3D" id="3.30.70.360">
    <property type="match status" value="1"/>
</dbReference>
<protein>
    <submittedName>
        <fullName evidence="2">Peptidase dimerization domain protein</fullName>
    </submittedName>
</protein>
<dbReference type="PANTHER" id="PTHR30575">
    <property type="entry name" value="PEPTIDASE M20"/>
    <property type="match status" value="1"/>
</dbReference>